<evidence type="ECO:0000256" key="3">
    <source>
        <dbReference type="ARBA" id="ARBA00022989"/>
    </source>
</evidence>
<dbReference type="RefSeq" id="WP_022861694.1">
    <property type="nucleotide sequence ID" value="NZ_JGZD01000001.1"/>
</dbReference>
<keyword evidence="2 6" id="KW-0812">Transmembrane</keyword>
<keyword evidence="8" id="KW-1185">Reference proteome</keyword>
<dbReference type="EMBL" id="JGZD01000001">
    <property type="protein sequence ID" value="KFI74264.1"/>
    <property type="molecule type" value="Genomic_DNA"/>
</dbReference>
<sequence length="453" mass="46496">MSDRTRLVLLTLSGIVCAVLAAFCSVGLLTVSGWFIAACAVAGITAGSTFSYLSASGAVRAFAVGRIAADYISRVLQHKGALLKQGESRSRLLERMTHARMASGAFLDRAVSDVDERSMRHIRVTAPILSAVVLSAAAVAMSWTVSSLAAGIVLGGSLASSDVGALSGSGAAELDVDRAAVRRLVAAVAGSRDDMASVGATRTVSREVGKSIDRLGVRERRDAADMMTPVIACIWAVALAAAGVASSAADAADSSSLCLVLLMLAGLSGSWTAVAPAVRHERRLIRARRRLESPDGTDARGAGGTGSALADADPSLSIPVDVSPVSADTPGHPAEALALTVDVPSAALRLARRERILLDRGSVLFVTGRSGAGKTTMLRALERGIAVGTGLVVRRVAVDDHVFAGTVADNLRIADPTLEDVAMEDLLRRLELSDATPETSVGVGGTADGAVRT</sequence>
<dbReference type="STRING" id="1693.BMIN_1165"/>
<evidence type="ECO:0000313" key="7">
    <source>
        <dbReference type="EMBL" id="KFI74264.1"/>
    </source>
</evidence>
<keyword evidence="3 6" id="KW-1133">Transmembrane helix</keyword>
<feature type="transmembrane region" description="Helical" evidence="6">
    <location>
        <begin position="226"/>
        <end position="245"/>
    </location>
</feature>
<keyword evidence="4 6" id="KW-0472">Membrane</keyword>
<comment type="caution">
    <text evidence="7">The sequence shown here is derived from an EMBL/GenBank/DDBJ whole genome shotgun (WGS) entry which is preliminary data.</text>
</comment>
<dbReference type="Proteomes" id="UP000029014">
    <property type="component" value="Unassembled WGS sequence"/>
</dbReference>
<reference evidence="7 8" key="1">
    <citation type="submission" date="2014-03" db="EMBL/GenBank/DDBJ databases">
        <title>Genomics of Bifidobacteria.</title>
        <authorList>
            <person name="Ventura M."/>
            <person name="Milani C."/>
            <person name="Lugli G.A."/>
        </authorList>
    </citation>
    <scope>NUCLEOTIDE SEQUENCE [LARGE SCALE GENOMIC DNA]</scope>
    <source>
        <strain evidence="7 8">LMG 11592</strain>
    </source>
</reference>
<dbReference type="Gene3D" id="3.40.50.300">
    <property type="entry name" value="P-loop containing nucleotide triphosphate hydrolases"/>
    <property type="match status" value="1"/>
</dbReference>
<dbReference type="SUPFAM" id="SSF90123">
    <property type="entry name" value="ABC transporter transmembrane region"/>
    <property type="match status" value="1"/>
</dbReference>
<dbReference type="GO" id="GO:0005524">
    <property type="term" value="F:ATP binding"/>
    <property type="evidence" value="ECO:0007669"/>
    <property type="project" value="UniProtKB-KW"/>
</dbReference>
<dbReference type="AlphaFoldDB" id="A0A087BTB4"/>
<accession>A0A087BTB4</accession>
<evidence type="ECO:0000256" key="2">
    <source>
        <dbReference type="ARBA" id="ARBA00022692"/>
    </source>
</evidence>
<keyword evidence="7" id="KW-0067">ATP-binding</keyword>
<dbReference type="InterPro" id="IPR027417">
    <property type="entry name" value="P-loop_NTPase"/>
</dbReference>
<comment type="subcellular location">
    <subcellularLocation>
        <location evidence="1">Cell membrane</location>
        <topology evidence="1">Multi-pass membrane protein</topology>
    </subcellularLocation>
</comment>
<dbReference type="SUPFAM" id="SSF52540">
    <property type="entry name" value="P-loop containing nucleoside triphosphate hydrolases"/>
    <property type="match status" value="1"/>
</dbReference>
<dbReference type="InterPro" id="IPR036640">
    <property type="entry name" value="ABC1_TM_sf"/>
</dbReference>
<dbReference type="GO" id="GO:0005886">
    <property type="term" value="C:plasma membrane"/>
    <property type="evidence" value="ECO:0007669"/>
    <property type="project" value="UniProtKB-SubCell"/>
</dbReference>
<proteinExistence type="predicted"/>
<organism evidence="7 8">
    <name type="scientific">Bifidobacterium minimum</name>
    <dbReference type="NCBI Taxonomy" id="1693"/>
    <lineage>
        <taxon>Bacteria</taxon>
        <taxon>Bacillati</taxon>
        <taxon>Actinomycetota</taxon>
        <taxon>Actinomycetes</taxon>
        <taxon>Bifidobacteriales</taxon>
        <taxon>Bifidobacteriaceae</taxon>
        <taxon>Bifidobacterium</taxon>
    </lineage>
</organism>
<name>A0A087BTB4_9BIFI</name>
<feature type="region of interest" description="Disordered" evidence="5">
    <location>
        <begin position="289"/>
        <end position="314"/>
    </location>
</feature>
<feature type="transmembrane region" description="Helical" evidence="6">
    <location>
        <begin position="31"/>
        <end position="53"/>
    </location>
</feature>
<gene>
    <name evidence="7" type="ORF">BMIN_1165</name>
</gene>
<evidence type="ECO:0000313" key="8">
    <source>
        <dbReference type="Proteomes" id="UP000029014"/>
    </source>
</evidence>
<evidence type="ECO:0000256" key="4">
    <source>
        <dbReference type="ARBA" id="ARBA00023136"/>
    </source>
</evidence>
<feature type="transmembrane region" description="Helical" evidence="6">
    <location>
        <begin position="257"/>
        <end position="278"/>
    </location>
</feature>
<feature type="transmembrane region" description="Helical" evidence="6">
    <location>
        <begin position="128"/>
        <end position="154"/>
    </location>
</feature>
<dbReference type="eggNOG" id="COG4987">
    <property type="taxonomic scope" value="Bacteria"/>
</dbReference>
<keyword evidence="7" id="KW-0547">Nucleotide-binding</keyword>
<evidence type="ECO:0000256" key="1">
    <source>
        <dbReference type="ARBA" id="ARBA00004651"/>
    </source>
</evidence>
<evidence type="ECO:0000256" key="6">
    <source>
        <dbReference type="SAM" id="Phobius"/>
    </source>
</evidence>
<evidence type="ECO:0000256" key="5">
    <source>
        <dbReference type="SAM" id="MobiDB-lite"/>
    </source>
</evidence>
<protein>
    <submittedName>
        <fullName evidence="7">Cysteine/glutathione ABC transporter membrane/ATP-binding component</fullName>
    </submittedName>
</protein>